<sequence length="40" mass="4374">MEGTDIMEVVEIVGSVADHHLSEAAEVDVDMMTGKVFSFF</sequence>
<dbReference type="AlphaFoldDB" id="A0A914RXG8"/>
<name>A0A914RXG8_PAREQ</name>
<protein>
    <submittedName>
        <fullName evidence="2">Uncharacterized protein</fullName>
    </submittedName>
</protein>
<evidence type="ECO:0000313" key="1">
    <source>
        <dbReference type="Proteomes" id="UP000887564"/>
    </source>
</evidence>
<dbReference type="WBParaSite" id="PEQ_0000955401-mRNA-1">
    <property type="protein sequence ID" value="PEQ_0000955401-mRNA-1"/>
    <property type="gene ID" value="PEQ_0000955401"/>
</dbReference>
<keyword evidence="1" id="KW-1185">Reference proteome</keyword>
<proteinExistence type="predicted"/>
<accession>A0A914RXG8</accession>
<evidence type="ECO:0000313" key="2">
    <source>
        <dbReference type="WBParaSite" id="PEQ_0000955401-mRNA-1"/>
    </source>
</evidence>
<dbReference type="Proteomes" id="UP000887564">
    <property type="component" value="Unplaced"/>
</dbReference>
<reference evidence="2" key="1">
    <citation type="submission" date="2022-11" db="UniProtKB">
        <authorList>
            <consortium name="WormBaseParasite"/>
        </authorList>
    </citation>
    <scope>IDENTIFICATION</scope>
</reference>
<organism evidence="1 2">
    <name type="scientific">Parascaris equorum</name>
    <name type="common">Equine roundworm</name>
    <dbReference type="NCBI Taxonomy" id="6256"/>
    <lineage>
        <taxon>Eukaryota</taxon>
        <taxon>Metazoa</taxon>
        <taxon>Ecdysozoa</taxon>
        <taxon>Nematoda</taxon>
        <taxon>Chromadorea</taxon>
        <taxon>Rhabditida</taxon>
        <taxon>Spirurina</taxon>
        <taxon>Ascaridomorpha</taxon>
        <taxon>Ascaridoidea</taxon>
        <taxon>Ascarididae</taxon>
        <taxon>Parascaris</taxon>
    </lineage>
</organism>